<sequence length="172" mass="18583">MASLKILACVLLVIVSCQTTWGLHDEGPGFETEGLIPPLRNIVAVQGIVFCKPCRFQGIPTLLGASPLSGVVVRLQCDSSRTPTTVYATTDKNGYFFAQAPTNVTSFGANRCRAYLVSSPLATCQKPTDLNWGLTGAPLRFERWLGGPLWFAIYTVGPFAFEPANATECPPR</sequence>
<dbReference type="PROSITE" id="PS51257">
    <property type="entry name" value="PROKAR_LIPOPROTEIN"/>
    <property type="match status" value="1"/>
</dbReference>
<accession>A0AAV9BIP1</accession>
<feature type="signal peptide" evidence="2">
    <location>
        <begin position="1"/>
        <end position="22"/>
    </location>
</feature>
<dbReference type="EMBL" id="JAUJYN010000003">
    <property type="protein sequence ID" value="KAK1276380.1"/>
    <property type="molecule type" value="Genomic_DNA"/>
</dbReference>
<evidence type="ECO:0000256" key="1">
    <source>
        <dbReference type="ARBA" id="ARBA00022729"/>
    </source>
</evidence>
<proteinExistence type="predicted"/>
<feature type="chain" id="PRO_5043810049" evidence="2">
    <location>
        <begin position="23"/>
        <end position="172"/>
    </location>
</feature>
<keyword evidence="1 2" id="KW-0732">Signal</keyword>
<keyword evidence="4" id="KW-1185">Reference proteome</keyword>
<dbReference type="Proteomes" id="UP001179952">
    <property type="component" value="Unassembled WGS sequence"/>
</dbReference>
<reference evidence="3" key="1">
    <citation type="journal article" date="2023" name="Nat. Commun.">
        <title>Diploid and tetraploid genomes of Acorus and the evolution of monocots.</title>
        <authorList>
            <person name="Ma L."/>
            <person name="Liu K.W."/>
            <person name="Li Z."/>
            <person name="Hsiao Y.Y."/>
            <person name="Qi Y."/>
            <person name="Fu T."/>
            <person name="Tang G.D."/>
            <person name="Zhang D."/>
            <person name="Sun W.H."/>
            <person name="Liu D.K."/>
            <person name="Li Y."/>
            <person name="Chen G.Z."/>
            <person name="Liu X.D."/>
            <person name="Liao X.Y."/>
            <person name="Jiang Y.T."/>
            <person name="Yu X."/>
            <person name="Hao Y."/>
            <person name="Huang J."/>
            <person name="Zhao X.W."/>
            <person name="Ke S."/>
            <person name="Chen Y.Y."/>
            <person name="Wu W.L."/>
            <person name="Hsu J.L."/>
            <person name="Lin Y.F."/>
            <person name="Huang M.D."/>
            <person name="Li C.Y."/>
            <person name="Huang L."/>
            <person name="Wang Z.W."/>
            <person name="Zhao X."/>
            <person name="Zhong W.Y."/>
            <person name="Peng D.H."/>
            <person name="Ahmad S."/>
            <person name="Lan S."/>
            <person name="Zhang J.S."/>
            <person name="Tsai W.C."/>
            <person name="Van de Peer Y."/>
            <person name="Liu Z.J."/>
        </authorList>
    </citation>
    <scope>NUCLEOTIDE SEQUENCE</scope>
    <source>
        <strain evidence="3">SCP</strain>
    </source>
</reference>
<dbReference type="GO" id="GO:0071944">
    <property type="term" value="C:cell periphery"/>
    <property type="evidence" value="ECO:0007669"/>
    <property type="project" value="TreeGrafter"/>
</dbReference>
<reference evidence="3" key="2">
    <citation type="submission" date="2023-06" db="EMBL/GenBank/DDBJ databases">
        <authorList>
            <person name="Ma L."/>
            <person name="Liu K.-W."/>
            <person name="Li Z."/>
            <person name="Hsiao Y.-Y."/>
            <person name="Qi Y."/>
            <person name="Fu T."/>
            <person name="Tang G."/>
            <person name="Zhang D."/>
            <person name="Sun W.-H."/>
            <person name="Liu D.-K."/>
            <person name="Li Y."/>
            <person name="Chen G.-Z."/>
            <person name="Liu X.-D."/>
            <person name="Liao X.-Y."/>
            <person name="Jiang Y.-T."/>
            <person name="Yu X."/>
            <person name="Hao Y."/>
            <person name="Huang J."/>
            <person name="Zhao X.-W."/>
            <person name="Ke S."/>
            <person name="Chen Y.-Y."/>
            <person name="Wu W.-L."/>
            <person name="Hsu J.-L."/>
            <person name="Lin Y.-F."/>
            <person name="Huang M.-D."/>
            <person name="Li C.-Y."/>
            <person name="Huang L."/>
            <person name="Wang Z.-W."/>
            <person name="Zhao X."/>
            <person name="Zhong W.-Y."/>
            <person name="Peng D.-H."/>
            <person name="Ahmad S."/>
            <person name="Lan S."/>
            <person name="Zhang J.-S."/>
            <person name="Tsai W.-C."/>
            <person name="Van De Peer Y."/>
            <person name="Liu Z.-J."/>
        </authorList>
    </citation>
    <scope>NUCLEOTIDE SEQUENCE</scope>
    <source>
        <strain evidence="3">SCP</strain>
        <tissue evidence="3">Leaves</tissue>
    </source>
</reference>
<evidence type="ECO:0000313" key="4">
    <source>
        <dbReference type="Proteomes" id="UP001179952"/>
    </source>
</evidence>
<organism evidence="3 4">
    <name type="scientific">Acorus gramineus</name>
    <name type="common">Dwarf sweet flag</name>
    <dbReference type="NCBI Taxonomy" id="55184"/>
    <lineage>
        <taxon>Eukaryota</taxon>
        <taxon>Viridiplantae</taxon>
        <taxon>Streptophyta</taxon>
        <taxon>Embryophyta</taxon>
        <taxon>Tracheophyta</taxon>
        <taxon>Spermatophyta</taxon>
        <taxon>Magnoliopsida</taxon>
        <taxon>Liliopsida</taxon>
        <taxon>Acoraceae</taxon>
        <taxon>Acorus</taxon>
    </lineage>
</organism>
<dbReference type="AlphaFoldDB" id="A0AAV9BIP1"/>
<dbReference type="PANTHER" id="PTHR33470">
    <property type="entry name" value="OS01G0164075 PROTEIN"/>
    <property type="match status" value="1"/>
</dbReference>
<dbReference type="Pfam" id="PF01190">
    <property type="entry name" value="Pollen_Ole_e_1"/>
    <property type="match status" value="1"/>
</dbReference>
<dbReference type="PRINTS" id="PR01218">
    <property type="entry name" value="PSTLEXTENSIN"/>
</dbReference>
<dbReference type="PANTHER" id="PTHR33470:SF22">
    <property type="entry name" value="POLLEN OLE E 1 ALLERGEN AND EXTENSIN FAMILY PROTEIN"/>
    <property type="match status" value="1"/>
</dbReference>
<gene>
    <name evidence="3" type="ORF">QJS04_geneDACA012851</name>
</gene>
<evidence type="ECO:0000256" key="2">
    <source>
        <dbReference type="SAM" id="SignalP"/>
    </source>
</evidence>
<comment type="caution">
    <text evidence="3">The sequence shown here is derived from an EMBL/GenBank/DDBJ whole genome shotgun (WGS) entry which is preliminary data.</text>
</comment>
<evidence type="ECO:0000313" key="3">
    <source>
        <dbReference type="EMBL" id="KAK1276380.1"/>
    </source>
</evidence>
<dbReference type="InterPro" id="IPR003882">
    <property type="entry name" value="Pistil_extensin"/>
</dbReference>
<protein>
    <submittedName>
        <fullName evidence="3">Uncharacterized protein</fullName>
    </submittedName>
</protein>
<name>A0AAV9BIP1_ACOGR</name>